<accession>A0A977KY63</accession>
<name>A0A977KY63_9CYAN</name>
<dbReference type="AlphaFoldDB" id="A0A977KY63"/>
<sequence length="199" mass="22570">MAEYCTRIIIDPLRVTMSWIGVSSTPETPISFDWQYQFQDGSRLVGQVKGKIDPQTHNLNQATHLQASYIGTDGRSILLQWQMQDFAIFEAGKEQLIIASNDNFVSNSLSLVACPHRSCAQVTHWGMKLVSEPFRAEAWSFVPTPQSQTANLQMDWIFSPCFPFLGYRLALQPPLPQKNYPWTVFPYLGWVPRLSTVAA</sequence>
<organism evidence="1">
    <name type="scientific">Woronichinia naegeliana WA131</name>
    <dbReference type="NCBI Taxonomy" id="2824559"/>
    <lineage>
        <taxon>Bacteria</taxon>
        <taxon>Bacillati</taxon>
        <taxon>Cyanobacteriota</taxon>
        <taxon>Cyanophyceae</taxon>
        <taxon>Synechococcales</taxon>
        <taxon>Coelosphaeriaceae</taxon>
        <taxon>Woronichinia</taxon>
    </lineage>
</organism>
<evidence type="ECO:0000313" key="1">
    <source>
        <dbReference type="EMBL" id="UXE61116.1"/>
    </source>
</evidence>
<protein>
    <submittedName>
        <fullName evidence="1">Uncharacterized protein</fullName>
    </submittedName>
</protein>
<proteinExistence type="predicted"/>
<dbReference type="Proteomes" id="UP001065613">
    <property type="component" value="Chromosome"/>
</dbReference>
<gene>
    <name evidence="1" type="ORF">KA717_37930</name>
</gene>
<reference evidence="1" key="1">
    <citation type="submission" date="2021-04" db="EMBL/GenBank/DDBJ databases">
        <title>Genome sequence of Woronichinia naegeliana from Washington state freshwater lake bloom.</title>
        <authorList>
            <person name="Dreher T.W."/>
        </authorList>
    </citation>
    <scope>NUCLEOTIDE SEQUENCE</scope>
    <source>
        <strain evidence="1">WA131</strain>
    </source>
</reference>
<dbReference type="EMBL" id="CP073041">
    <property type="protein sequence ID" value="UXE61116.1"/>
    <property type="molecule type" value="Genomic_DNA"/>
</dbReference>
<dbReference type="KEGG" id="wna:KA717_37930"/>